<gene>
    <name evidence="1" type="ORF">OJF2_25430</name>
</gene>
<reference evidence="1 2" key="1">
    <citation type="submission" date="2019-08" db="EMBL/GenBank/DDBJ databases">
        <title>Deep-cultivation of Planctomycetes and their phenomic and genomic characterization uncovers novel biology.</title>
        <authorList>
            <person name="Wiegand S."/>
            <person name="Jogler M."/>
            <person name="Boedeker C."/>
            <person name="Pinto D."/>
            <person name="Vollmers J."/>
            <person name="Rivas-Marin E."/>
            <person name="Kohn T."/>
            <person name="Peeters S.H."/>
            <person name="Heuer A."/>
            <person name="Rast P."/>
            <person name="Oberbeckmann S."/>
            <person name="Bunk B."/>
            <person name="Jeske O."/>
            <person name="Meyerdierks A."/>
            <person name="Storesund J.E."/>
            <person name="Kallscheuer N."/>
            <person name="Luecker S."/>
            <person name="Lage O.M."/>
            <person name="Pohl T."/>
            <person name="Merkel B.J."/>
            <person name="Hornburger P."/>
            <person name="Mueller R.-W."/>
            <person name="Bruemmer F."/>
            <person name="Labrenz M."/>
            <person name="Spormann A.M."/>
            <person name="Op den Camp H."/>
            <person name="Overmann J."/>
            <person name="Amann R."/>
            <person name="Jetten M.S.M."/>
            <person name="Mascher T."/>
            <person name="Medema M.H."/>
            <person name="Devos D.P."/>
            <person name="Kaster A.-K."/>
            <person name="Ovreas L."/>
            <person name="Rohde M."/>
            <person name="Galperin M.Y."/>
            <person name="Jogler C."/>
        </authorList>
    </citation>
    <scope>NUCLEOTIDE SEQUENCE [LARGE SCALE GENOMIC DNA]</scope>
    <source>
        <strain evidence="1 2">OJF2</strain>
    </source>
</reference>
<organism evidence="1 2">
    <name type="scientific">Aquisphaera giovannonii</name>
    <dbReference type="NCBI Taxonomy" id="406548"/>
    <lineage>
        <taxon>Bacteria</taxon>
        <taxon>Pseudomonadati</taxon>
        <taxon>Planctomycetota</taxon>
        <taxon>Planctomycetia</taxon>
        <taxon>Isosphaerales</taxon>
        <taxon>Isosphaeraceae</taxon>
        <taxon>Aquisphaera</taxon>
    </lineage>
</organism>
<dbReference type="EMBL" id="CP042997">
    <property type="protein sequence ID" value="QEH34010.1"/>
    <property type="molecule type" value="Genomic_DNA"/>
</dbReference>
<dbReference type="RefSeq" id="WP_148593995.1">
    <property type="nucleotide sequence ID" value="NZ_CP042997.1"/>
</dbReference>
<sequence length="144" mass="15242">MRSREDRSDHEPTADALRRAFAGLLSRDVPLANVGGSAIPSVEVANVASDGSSLDLVLTFRVGERYCCSQLGCHLDLRSPEAWAKIRGRMDANGLTTVSLPTVRRVHTAVEPGALFDPGGLRSGPLSSPGQFAEDGPFFPAIGP</sequence>
<dbReference type="AlphaFoldDB" id="A0A5B9W205"/>
<name>A0A5B9W205_9BACT</name>
<dbReference type="KEGG" id="agv:OJF2_25430"/>
<accession>A0A5B9W205</accession>
<dbReference type="OrthoDB" id="9996299at2"/>
<evidence type="ECO:0000313" key="2">
    <source>
        <dbReference type="Proteomes" id="UP000324233"/>
    </source>
</evidence>
<keyword evidence="2" id="KW-1185">Reference proteome</keyword>
<proteinExistence type="predicted"/>
<dbReference type="Proteomes" id="UP000324233">
    <property type="component" value="Chromosome"/>
</dbReference>
<protein>
    <submittedName>
        <fullName evidence="1">Uncharacterized protein</fullName>
    </submittedName>
</protein>
<evidence type="ECO:0000313" key="1">
    <source>
        <dbReference type="EMBL" id="QEH34010.1"/>
    </source>
</evidence>